<reference evidence="2" key="1">
    <citation type="submission" date="2014-08" db="EMBL/GenBank/DDBJ databases">
        <authorList>
            <person name="Sharma Rahul"/>
            <person name="Thines Marco"/>
        </authorList>
    </citation>
    <scope>NUCLEOTIDE SEQUENCE</scope>
</reference>
<keyword evidence="1" id="KW-0472">Membrane</keyword>
<evidence type="ECO:0000256" key="1">
    <source>
        <dbReference type="SAM" id="Phobius"/>
    </source>
</evidence>
<organism evidence="2">
    <name type="scientific">Phaffia rhodozyma</name>
    <name type="common">Yeast</name>
    <name type="synonym">Xanthophyllomyces dendrorhous</name>
    <dbReference type="NCBI Taxonomy" id="264483"/>
    <lineage>
        <taxon>Eukaryota</taxon>
        <taxon>Fungi</taxon>
        <taxon>Dikarya</taxon>
        <taxon>Basidiomycota</taxon>
        <taxon>Agaricomycotina</taxon>
        <taxon>Tremellomycetes</taxon>
        <taxon>Cystofilobasidiales</taxon>
        <taxon>Mrakiaceae</taxon>
        <taxon>Phaffia</taxon>
    </lineage>
</organism>
<proteinExistence type="predicted"/>
<dbReference type="EMBL" id="LN483249">
    <property type="protein sequence ID" value="CDZ97624.1"/>
    <property type="molecule type" value="Genomic_DNA"/>
</dbReference>
<evidence type="ECO:0000313" key="2">
    <source>
        <dbReference type="EMBL" id="CDZ97624.1"/>
    </source>
</evidence>
<feature type="transmembrane region" description="Helical" evidence="1">
    <location>
        <begin position="93"/>
        <end position="119"/>
    </location>
</feature>
<name>A0A0F7SJS3_PHARH</name>
<keyword evidence="1" id="KW-0812">Transmembrane</keyword>
<sequence length="120" mass="13737">MPGSITNAMPTEFKRTVMCEWGLIKEQTAENLRQAVPDFLGKRSAERMTFQIPAGETWASVLDNNWNDFMVGRTYPEVRVVIIKTGFEEFRDAMLYILSLVLRVVSVAFFIHFVVLVVFG</sequence>
<keyword evidence="1" id="KW-1133">Transmembrane helix</keyword>
<protein>
    <submittedName>
        <fullName evidence="2">Uncharacterized protein</fullName>
    </submittedName>
</protein>
<dbReference type="AlphaFoldDB" id="A0A0F7SJS3"/>
<accession>A0A0F7SJS3</accession>